<dbReference type="SFLD" id="SFLDG00358">
    <property type="entry name" value="Main_(cytGST)"/>
    <property type="match status" value="1"/>
</dbReference>
<dbReference type="PANTHER" id="PTHR44051:SF8">
    <property type="entry name" value="GLUTATHIONE S-TRANSFERASE GSTA"/>
    <property type="match status" value="1"/>
</dbReference>
<dbReference type="Pfam" id="PF13410">
    <property type="entry name" value="GST_C_2"/>
    <property type="match status" value="1"/>
</dbReference>
<dbReference type="SFLD" id="SFLDS00019">
    <property type="entry name" value="Glutathione_Transferase_(cytos"/>
    <property type="match status" value="1"/>
</dbReference>
<dbReference type="SUPFAM" id="SSF52833">
    <property type="entry name" value="Thioredoxin-like"/>
    <property type="match status" value="1"/>
</dbReference>
<dbReference type="EMBL" id="JACIHI010000002">
    <property type="protein sequence ID" value="MBB4438174.1"/>
    <property type="molecule type" value="Genomic_DNA"/>
</dbReference>
<evidence type="ECO:0000313" key="4">
    <source>
        <dbReference type="Proteomes" id="UP000533724"/>
    </source>
</evidence>
<feature type="domain" description="GST N-terminal" evidence="1">
    <location>
        <begin position="1"/>
        <end position="82"/>
    </location>
</feature>
<dbReference type="GO" id="GO:0016740">
    <property type="term" value="F:transferase activity"/>
    <property type="evidence" value="ECO:0007669"/>
    <property type="project" value="UniProtKB-KW"/>
</dbReference>
<feature type="domain" description="GST C-terminal" evidence="2">
    <location>
        <begin position="88"/>
        <end position="223"/>
    </location>
</feature>
<dbReference type="Pfam" id="PF13409">
    <property type="entry name" value="GST_N_2"/>
    <property type="match status" value="1"/>
</dbReference>
<dbReference type="SUPFAM" id="SSF47616">
    <property type="entry name" value="GST C-terminal domain-like"/>
    <property type="match status" value="1"/>
</dbReference>
<evidence type="ECO:0000259" key="2">
    <source>
        <dbReference type="PROSITE" id="PS50405"/>
    </source>
</evidence>
<dbReference type="Gene3D" id="1.20.1050.130">
    <property type="match status" value="1"/>
</dbReference>
<dbReference type="PANTHER" id="PTHR44051">
    <property type="entry name" value="GLUTATHIONE S-TRANSFERASE-RELATED"/>
    <property type="match status" value="1"/>
</dbReference>
<dbReference type="Proteomes" id="UP000533724">
    <property type="component" value="Unassembled WGS sequence"/>
</dbReference>
<dbReference type="AlphaFoldDB" id="A0A7W6XW06"/>
<gene>
    <name evidence="3" type="ORF">GGE15_001423</name>
</gene>
<proteinExistence type="predicted"/>
<sequence>MAYEFYWVSGSPNSWRTMLALEYKKIPYVSKRLDPTKGESKTPEYLALNPRGKVPTLANGDFVVHESVAIMAYLEREFPDPALFGESSSEAGLIWQRILEFINYARDPMDDGVSRPLIRGQAGTNADGIRASALQSHAALRWMEGLLTVQPFLAGNQVSAADFTAIPCVQFLARVGKSADAVSLQLGLDDLQSSYPAVSRWIPRIEQLPCYERAYPPHWRNSR</sequence>
<evidence type="ECO:0000313" key="3">
    <source>
        <dbReference type="EMBL" id="MBB4438174.1"/>
    </source>
</evidence>
<dbReference type="InterPro" id="IPR040079">
    <property type="entry name" value="Glutathione_S-Trfase"/>
</dbReference>
<protein>
    <submittedName>
        <fullName evidence="3">Glutathione S-transferase</fullName>
    </submittedName>
</protein>
<dbReference type="InterPro" id="IPR036282">
    <property type="entry name" value="Glutathione-S-Trfase_C_sf"/>
</dbReference>
<dbReference type="PROSITE" id="PS50405">
    <property type="entry name" value="GST_CTER"/>
    <property type="match status" value="1"/>
</dbReference>
<comment type="caution">
    <text evidence="3">The sequence shown here is derived from an EMBL/GenBank/DDBJ whole genome shotgun (WGS) entry which is preliminary data.</text>
</comment>
<dbReference type="CDD" id="cd00570">
    <property type="entry name" value="GST_N_family"/>
    <property type="match status" value="1"/>
</dbReference>
<organism evidence="3 4">
    <name type="scientific">Rhizobium esperanzae</name>
    <dbReference type="NCBI Taxonomy" id="1967781"/>
    <lineage>
        <taxon>Bacteria</taxon>
        <taxon>Pseudomonadati</taxon>
        <taxon>Pseudomonadota</taxon>
        <taxon>Alphaproteobacteria</taxon>
        <taxon>Hyphomicrobiales</taxon>
        <taxon>Rhizobiaceae</taxon>
        <taxon>Rhizobium/Agrobacterium group</taxon>
        <taxon>Rhizobium</taxon>
    </lineage>
</organism>
<name>A0A7W6XW06_9HYPH</name>
<dbReference type="InterPro" id="IPR004045">
    <property type="entry name" value="Glutathione_S-Trfase_N"/>
</dbReference>
<dbReference type="PROSITE" id="PS50404">
    <property type="entry name" value="GST_NTER"/>
    <property type="match status" value="1"/>
</dbReference>
<evidence type="ECO:0000259" key="1">
    <source>
        <dbReference type="PROSITE" id="PS50404"/>
    </source>
</evidence>
<dbReference type="RefSeq" id="WP_184498734.1">
    <property type="nucleotide sequence ID" value="NZ_JACIHI010000002.1"/>
</dbReference>
<dbReference type="InterPro" id="IPR036249">
    <property type="entry name" value="Thioredoxin-like_sf"/>
</dbReference>
<dbReference type="InterPro" id="IPR010987">
    <property type="entry name" value="Glutathione-S-Trfase_C-like"/>
</dbReference>
<accession>A0A7W6XW06</accession>
<reference evidence="3 4" key="1">
    <citation type="submission" date="2020-08" db="EMBL/GenBank/DDBJ databases">
        <title>Genomic Encyclopedia of Type Strains, Phase IV (KMG-V): Genome sequencing to study the core and pangenomes of soil and plant-associated prokaryotes.</title>
        <authorList>
            <person name="Whitman W."/>
        </authorList>
    </citation>
    <scope>NUCLEOTIDE SEQUENCE [LARGE SCALE GENOMIC DNA]</scope>
    <source>
        <strain evidence="3 4">SEMIA 414</strain>
    </source>
</reference>
<keyword evidence="3" id="KW-0808">Transferase</keyword>